<proteinExistence type="inferred from homology"/>
<comment type="similarity">
    <text evidence="1">Belongs to the HEATR1/UTP10 family.</text>
</comment>
<keyword evidence="1" id="KW-0687">Ribonucleoprotein</keyword>
<dbReference type="InterPro" id="IPR040191">
    <property type="entry name" value="UTP10"/>
</dbReference>
<feature type="domain" description="Utp10/HEAT1 HEAT-repeats" evidence="2">
    <location>
        <begin position="141"/>
        <end position="304"/>
    </location>
</feature>
<evidence type="ECO:0000256" key="1">
    <source>
        <dbReference type="RuleBase" id="RU367065"/>
    </source>
</evidence>
<dbReference type="PANTHER" id="PTHR13457:SF1">
    <property type="entry name" value="HEAT REPEAT-CONTAINING PROTEIN 1"/>
    <property type="match status" value="1"/>
</dbReference>
<dbReference type="InterPro" id="IPR056473">
    <property type="entry name" value="HEAT_Utp10/HEAT1"/>
</dbReference>
<comment type="subcellular location">
    <subcellularLocation>
        <location evidence="1">Nucleus</location>
        <location evidence="1">Nucleolus</location>
    </subcellularLocation>
</comment>
<dbReference type="InterPro" id="IPR036397">
    <property type="entry name" value="RNaseH_sf"/>
</dbReference>
<dbReference type="Proteomes" id="UP001176940">
    <property type="component" value="Unassembled WGS sequence"/>
</dbReference>
<dbReference type="Pfam" id="PF23243">
    <property type="entry name" value="HEAT_HEATR1"/>
    <property type="match status" value="1"/>
</dbReference>
<organism evidence="3 4">
    <name type="scientific">Ranitomeya imitator</name>
    <name type="common">mimic poison frog</name>
    <dbReference type="NCBI Taxonomy" id="111125"/>
    <lineage>
        <taxon>Eukaryota</taxon>
        <taxon>Metazoa</taxon>
        <taxon>Chordata</taxon>
        <taxon>Craniata</taxon>
        <taxon>Vertebrata</taxon>
        <taxon>Euteleostomi</taxon>
        <taxon>Amphibia</taxon>
        <taxon>Batrachia</taxon>
        <taxon>Anura</taxon>
        <taxon>Neobatrachia</taxon>
        <taxon>Hyloidea</taxon>
        <taxon>Dendrobatidae</taxon>
        <taxon>Dendrobatinae</taxon>
        <taxon>Ranitomeya</taxon>
    </lineage>
</organism>
<dbReference type="Gene3D" id="3.30.420.10">
    <property type="entry name" value="Ribonuclease H-like superfamily/Ribonuclease H"/>
    <property type="match status" value="1"/>
</dbReference>
<feature type="non-terminal residue" evidence="3">
    <location>
        <position position="1"/>
    </location>
</feature>
<accession>A0ABN9LEH3</accession>
<evidence type="ECO:0000259" key="2">
    <source>
        <dbReference type="Pfam" id="PF23243"/>
    </source>
</evidence>
<gene>
    <name evidence="3" type="ORF">RIMI_LOCUS8343341</name>
</gene>
<keyword evidence="4" id="KW-1185">Reference proteome</keyword>
<keyword evidence="1" id="KW-0698">rRNA processing</keyword>
<evidence type="ECO:0000313" key="3">
    <source>
        <dbReference type="EMBL" id="CAJ0940181.1"/>
    </source>
</evidence>
<name>A0ABN9LEH3_9NEOB</name>
<evidence type="ECO:0000313" key="4">
    <source>
        <dbReference type="Proteomes" id="UP001176940"/>
    </source>
</evidence>
<dbReference type="EMBL" id="CAUEEQ010016479">
    <property type="protein sequence ID" value="CAJ0940181.1"/>
    <property type="molecule type" value="Genomic_DNA"/>
</dbReference>
<keyword evidence="1" id="KW-0539">Nucleus</keyword>
<comment type="function">
    <text evidence="1">Involved in nucleolar processing of pre-18S ribosomal RNA.</text>
</comment>
<protein>
    <recommendedName>
        <fullName evidence="1">HEAT repeat-containing protein 1</fullName>
    </recommendedName>
</protein>
<sequence length="513" mass="58625">KQPTDAVEEGNVNWSRTTLILELLQHKKKLKDPQQLVPTLFYLLSRCLETSDPEQGNMEYTKQLILSCLLNTCQKVSLDNEKDAKEILDEEKFNVELIVHVSGLLRCHRLIITLFFSWEPQLESSLLGAGEQTSMETKDDVEKVVEKIIHVFVDALPHVPEHRRLPILSQLLDTVGAERFLWVLLVLLFQQHVTKAVTVTANGEKDVVLEQDSEFWVSVCCEFIVQNQLKSLVSLLKFISTLPENKEDDPEQKKSKLRRPKVLKEDTELFDVATHSAKQIRHFTFLSVSFMANLLASHAFVGKVIWHLHTFCSYRTTPLYVHCNRSQTRQPQLFALVSLCRSTYSIIPAFPNLYDYRILEEVLCYIKLVAGSVEANADKPTASSGERFSISPTNCWTRRARKVPLLSKRDVKARLQFAHDHLEDSETDWFKVLWSDETKIEIFGANHTRDVWRLDGTAYDPKNTIPTVKHGGGSIMLWGCFSAKGPGHLVRIHGKMDSTAYLEILAKNLRSSI</sequence>
<comment type="caution">
    <text evidence="3">The sequence shown here is derived from an EMBL/GenBank/DDBJ whole genome shotgun (WGS) entry which is preliminary data.</text>
</comment>
<keyword evidence="1" id="KW-0690">Ribosome biogenesis</keyword>
<reference evidence="3" key="1">
    <citation type="submission" date="2023-07" db="EMBL/GenBank/DDBJ databases">
        <authorList>
            <person name="Stuckert A."/>
        </authorList>
    </citation>
    <scope>NUCLEOTIDE SEQUENCE</scope>
</reference>
<dbReference type="PANTHER" id="PTHR13457">
    <property type="entry name" value="BAP28"/>
    <property type="match status" value="1"/>
</dbReference>